<proteinExistence type="predicted"/>
<sequence>MADLSLKRFSGYIIMLLAYITAWADILLAIPEPPAFSALWFISVLLKNVIRIAFVLYIASQLTLFAKSKWKEALVQAPSRHDARQALVVMFISLGCAGVGVLVSWLSGIANPLFIAHNRLPLLVLFPLILLSSLSVGYAEELFFRFFMIDGLMEAGAPVNAAAVVSILIFALSHHAQGIFGIGFAAVLAAFYTSLRFKGFGLHSLALGHALYDGIILLIVLA</sequence>
<feature type="transmembrane region" description="Helical" evidence="1">
    <location>
        <begin position="120"/>
        <end position="139"/>
    </location>
</feature>
<feature type="transmembrane region" description="Helical" evidence="1">
    <location>
        <begin position="86"/>
        <end position="108"/>
    </location>
</feature>
<evidence type="ECO:0000313" key="3">
    <source>
        <dbReference type="EMBL" id="SLM12382.1"/>
    </source>
</evidence>
<feature type="transmembrane region" description="Helical" evidence="1">
    <location>
        <begin position="37"/>
        <end position="65"/>
    </location>
</feature>
<organism evidence="3">
    <name type="scientific">uncultured spirochete</name>
    <dbReference type="NCBI Taxonomy" id="156406"/>
    <lineage>
        <taxon>Bacteria</taxon>
        <taxon>Pseudomonadati</taxon>
        <taxon>Spirochaetota</taxon>
        <taxon>Spirochaetia</taxon>
        <taxon>Spirochaetales</taxon>
        <taxon>environmental samples</taxon>
    </lineage>
</organism>
<name>A0A3P3XHY0_9SPIR</name>
<evidence type="ECO:0000256" key="1">
    <source>
        <dbReference type="SAM" id="Phobius"/>
    </source>
</evidence>
<dbReference type="GO" id="GO:0004175">
    <property type="term" value="F:endopeptidase activity"/>
    <property type="evidence" value="ECO:0007669"/>
    <property type="project" value="UniProtKB-ARBA"/>
</dbReference>
<feature type="transmembrane region" description="Helical" evidence="1">
    <location>
        <begin position="12"/>
        <end position="31"/>
    </location>
</feature>
<feature type="domain" description="CAAX prenyl protease 2/Lysostaphin resistance protein A-like" evidence="2">
    <location>
        <begin position="125"/>
        <end position="214"/>
    </location>
</feature>
<accession>A0A3P3XHY0</accession>
<reference evidence="3" key="1">
    <citation type="submission" date="2017-02" db="EMBL/GenBank/DDBJ databases">
        <authorList>
            <person name="Regsiter A."/>
            <person name="William W."/>
        </authorList>
    </citation>
    <scope>NUCLEOTIDE SEQUENCE</scope>
    <source>
        <strain evidence="3">Bib</strain>
    </source>
</reference>
<keyword evidence="1" id="KW-1133">Transmembrane helix</keyword>
<feature type="transmembrane region" description="Helical" evidence="1">
    <location>
        <begin position="202"/>
        <end position="221"/>
    </location>
</feature>
<evidence type="ECO:0000259" key="2">
    <source>
        <dbReference type="Pfam" id="PF02517"/>
    </source>
</evidence>
<keyword evidence="1" id="KW-0472">Membrane</keyword>
<feature type="transmembrane region" description="Helical" evidence="1">
    <location>
        <begin position="178"/>
        <end position="195"/>
    </location>
</feature>
<dbReference type="InterPro" id="IPR003675">
    <property type="entry name" value="Rce1/LyrA-like_dom"/>
</dbReference>
<dbReference type="EMBL" id="FWDM01000018">
    <property type="protein sequence ID" value="SLM12382.1"/>
    <property type="molecule type" value="Genomic_DNA"/>
</dbReference>
<dbReference type="Pfam" id="PF02517">
    <property type="entry name" value="Rce1-like"/>
    <property type="match status" value="1"/>
</dbReference>
<dbReference type="GO" id="GO:0080120">
    <property type="term" value="P:CAAX-box protein maturation"/>
    <property type="evidence" value="ECO:0007669"/>
    <property type="project" value="UniProtKB-ARBA"/>
</dbReference>
<gene>
    <name evidence="3" type="ORF">SPIROBIBN47_250015</name>
</gene>
<keyword evidence="1" id="KW-0812">Transmembrane</keyword>
<protein>
    <recommendedName>
        <fullName evidence="2">CAAX prenyl protease 2/Lysostaphin resistance protein A-like domain-containing protein</fullName>
    </recommendedName>
</protein>
<dbReference type="AlphaFoldDB" id="A0A3P3XHY0"/>